<evidence type="ECO:0000313" key="11">
    <source>
        <dbReference type="EMBL" id="AWI76566.1"/>
    </source>
</evidence>
<comment type="subcellular location">
    <subcellularLocation>
        <location evidence="1">Membrane</location>
    </subcellularLocation>
</comment>
<evidence type="ECO:0000259" key="10">
    <source>
        <dbReference type="PROSITE" id="PS51296"/>
    </source>
</evidence>
<dbReference type="GO" id="GO:0051537">
    <property type="term" value="F:2 iron, 2 sulfur cluster binding"/>
    <property type="evidence" value="ECO:0007669"/>
    <property type="project" value="UniProtKB-KW"/>
</dbReference>
<proteinExistence type="predicted"/>
<evidence type="ECO:0000256" key="6">
    <source>
        <dbReference type="ARBA" id="ARBA00023002"/>
    </source>
</evidence>
<evidence type="ECO:0000256" key="1">
    <source>
        <dbReference type="ARBA" id="ARBA00004370"/>
    </source>
</evidence>
<keyword evidence="4" id="KW-0479">Metal-binding</keyword>
<dbReference type="EMBL" id="CP022187">
    <property type="protein sequence ID" value="AWI76566.1"/>
    <property type="molecule type" value="Genomic_DNA"/>
</dbReference>
<name>A0A2U8GU77_9RHOO</name>
<dbReference type="Gene3D" id="2.102.10.10">
    <property type="entry name" value="Rieske [2Fe-2S] iron-sulphur domain"/>
    <property type="match status" value="1"/>
</dbReference>
<dbReference type="InterPro" id="IPR050584">
    <property type="entry name" value="Cholesterol_7-desaturase"/>
</dbReference>
<evidence type="ECO:0000256" key="7">
    <source>
        <dbReference type="ARBA" id="ARBA00023004"/>
    </source>
</evidence>
<evidence type="ECO:0000256" key="5">
    <source>
        <dbReference type="ARBA" id="ARBA00022989"/>
    </source>
</evidence>
<dbReference type="Pfam" id="PF00355">
    <property type="entry name" value="Rieske"/>
    <property type="match status" value="1"/>
</dbReference>
<keyword evidence="6" id="KW-0560">Oxidoreductase</keyword>
<evidence type="ECO:0000256" key="9">
    <source>
        <dbReference type="ARBA" id="ARBA00023136"/>
    </source>
</evidence>
<keyword evidence="3" id="KW-0001">2Fe-2S</keyword>
<dbReference type="InterPro" id="IPR017941">
    <property type="entry name" value="Rieske_2Fe-2S"/>
</dbReference>
<dbReference type="PROSITE" id="PS51296">
    <property type="entry name" value="RIESKE"/>
    <property type="match status" value="1"/>
</dbReference>
<dbReference type="PANTHER" id="PTHR21266">
    <property type="entry name" value="IRON-SULFUR DOMAIN CONTAINING PROTEIN"/>
    <property type="match status" value="1"/>
</dbReference>
<dbReference type="GO" id="GO:0016020">
    <property type="term" value="C:membrane"/>
    <property type="evidence" value="ECO:0007669"/>
    <property type="project" value="UniProtKB-SubCell"/>
</dbReference>
<evidence type="ECO:0000256" key="4">
    <source>
        <dbReference type="ARBA" id="ARBA00022723"/>
    </source>
</evidence>
<sequence length="110" mass="12065">MPYTPVCRLSSLMEGDAAPYTVEGREVILLWPEGGELQAFNGLCPHQNVPLYRGEFNGRYLTCPVHEWVFDGRDGSCVRGEECSLPKIPLRVVDGIVEIETHASTASSAA</sequence>
<dbReference type="SUPFAM" id="SSF50022">
    <property type="entry name" value="ISP domain"/>
    <property type="match status" value="1"/>
</dbReference>
<keyword evidence="9" id="KW-0472">Membrane</keyword>
<dbReference type="KEGG" id="acom:CEW83_16210"/>
<evidence type="ECO:0000313" key="12">
    <source>
        <dbReference type="Proteomes" id="UP000244930"/>
    </source>
</evidence>
<keyword evidence="8" id="KW-0411">Iron-sulfur</keyword>
<evidence type="ECO:0000256" key="8">
    <source>
        <dbReference type="ARBA" id="ARBA00023014"/>
    </source>
</evidence>
<evidence type="ECO:0000256" key="3">
    <source>
        <dbReference type="ARBA" id="ARBA00022714"/>
    </source>
</evidence>
<reference evidence="11 12" key="1">
    <citation type="submission" date="2017-06" db="EMBL/GenBank/DDBJ databases">
        <title>Azoarcus.</title>
        <authorList>
            <person name="Woo J.-H."/>
            <person name="Kim H.-S."/>
        </authorList>
    </citation>
    <scope>NUCLEOTIDE SEQUENCE [LARGE SCALE GENOMIC DNA]</scope>
    <source>
        <strain evidence="11 12">TSPY31</strain>
    </source>
</reference>
<dbReference type="InterPro" id="IPR036922">
    <property type="entry name" value="Rieske_2Fe-2S_sf"/>
</dbReference>
<dbReference type="Proteomes" id="UP000244930">
    <property type="component" value="Chromosome"/>
</dbReference>
<accession>A0A2U8GU77</accession>
<dbReference type="GO" id="GO:0046872">
    <property type="term" value="F:metal ion binding"/>
    <property type="evidence" value="ECO:0007669"/>
    <property type="project" value="UniProtKB-KW"/>
</dbReference>
<dbReference type="AlphaFoldDB" id="A0A2U8GU77"/>
<dbReference type="GO" id="GO:0016491">
    <property type="term" value="F:oxidoreductase activity"/>
    <property type="evidence" value="ECO:0007669"/>
    <property type="project" value="UniProtKB-KW"/>
</dbReference>
<gene>
    <name evidence="11" type="ORF">CEW83_16210</name>
</gene>
<keyword evidence="5" id="KW-1133">Transmembrane helix</keyword>
<organism evidence="11 12">
    <name type="scientific">Parazoarcus communis</name>
    <dbReference type="NCBI Taxonomy" id="41977"/>
    <lineage>
        <taxon>Bacteria</taxon>
        <taxon>Pseudomonadati</taxon>
        <taxon>Pseudomonadota</taxon>
        <taxon>Betaproteobacteria</taxon>
        <taxon>Rhodocyclales</taxon>
        <taxon>Zoogloeaceae</taxon>
        <taxon>Parazoarcus</taxon>
    </lineage>
</organism>
<feature type="domain" description="Rieske" evidence="10">
    <location>
        <begin position="4"/>
        <end position="99"/>
    </location>
</feature>
<dbReference type="PANTHER" id="PTHR21266:SF32">
    <property type="entry name" value="CHOLESTEROL 7-DESATURASE NVD"/>
    <property type="match status" value="1"/>
</dbReference>
<evidence type="ECO:0000256" key="2">
    <source>
        <dbReference type="ARBA" id="ARBA00022692"/>
    </source>
</evidence>
<dbReference type="GO" id="GO:0005737">
    <property type="term" value="C:cytoplasm"/>
    <property type="evidence" value="ECO:0007669"/>
    <property type="project" value="TreeGrafter"/>
</dbReference>
<keyword evidence="7" id="KW-0408">Iron</keyword>
<keyword evidence="2" id="KW-0812">Transmembrane</keyword>
<keyword evidence="12" id="KW-1185">Reference proteome</keyword>
<protein>
    <submittedName>
        <fullName evidence="11">(2Fe-2S)-binding protein</fullName>
    </submittedName>
</protein>
<dbReference type="RefSeq" id="WP_108950265.1">
    <property type="nucleotide sequence ID" value="NZ_CP022187.1"/>
</dbReference>